<evidence type="ECO:0000313" key="3">
    <source>
        <dbReference type="Proteomes" id="UP000265566"/>
    </source>
</evidence>
<proteinExistence type="predicted"/>
<reference evidence="3" key="1">
    <citation type="journal article" date="2018" name="Nat. Plants">
        <title>Whole-genome landscape of Medicago truncatula symbiotic genes.</title>
        <authorList>
            <person name="Pecrix Y."/>
            <person name="Staton S.E."/>
            <person name="Sallet E."/>
            <person name="Lelandais-Briere C."/>
            <person name="Moreau S."/>
            <person name="Carrere S."/>
            <person name="Blein T."/>
            <person name="Jardinaud M.F."/>
            <person name="Latrasse D."/>
            <person name="Zouine M."/>
            <person name="Zahm M."/>
            <person name="Kreplak J."/>
            <person name="Mayjonade B."/>
            <person name="Satge C."/>
            <person name="Perez M."/>
            <person name="Cauet S."/>
            <person name="Marande W."/>
            <person name="Chantry-Darmon C."/>
            <person name="Lopez-Roques C."/>
            <person name="Bouchez O."/>
            <person name="Berard A."/>
            <person name="Debelle F."/>
            <person name="Munos S."/>
            <person name="Bendahmane A."/>
            <person name="Berges H."/>
            <person name="Niebel A."/>
            <person name="Buitink J."/>
            <person name="Frugier F."/>
            <person name="Benhamed M."/>
            <person name="Crespi M."/>
            <person name="Gouzy J."/>
            <person name="Gamas P."/>
        </authorList>
    </citation>
    <scope>NUCLEOTIDE SEQUENCE [LARGE SCALE GENOMIC DNA]</scope>
    <source>
        <strain evidence="3">cv. Jemalong A17</strain>
    </source>
</reference>
<dbReference type="Gramene" id="rna29237">
    <property type="protein sequence ID" value="RHN54235.1"/>
    <property type="gene ID" value="gene29237"/>
</dbReference>
<organism evidence="2 3">
    <name type="scientific">Medicago truncatula</name>
    <name type="common">Barrel medic</name>
    <name type="synonym">Medicago tribuloides</name>
    <dbReference type="NCBI Taxonomy" id="3880"/>
    <lineage>
        <taxon>Eukaryota</taxon>
        <taxon>Viridiplantae</taxon>
        <taxon>Streptophyta</taxon>
        <taxon>Embryophyta</taxon>
        <taxon>Tracheophyta</taxon>
        <taxon>Spermatophyta</taxon>
        <taxon>Magnoliopsida</taxon>
        <taxon>eudicotyledons</taxon>
        <taxon>Gunneridae</taxon>
        <taxon>Pentapetalae</taxon>
        <taxon>rosids</taxon>
        <taxon>fabids</taxon>
        <taxon>Fabales</taxon>
        <taxon>Fabaceae</taxon>
        <taxon>Papilionoideae</taxon>
        <taxon>50 kb inversion clade</taxon>
        <taxon>NPAAA clade</taxon>
        <taxon>Hologalegina</taxon>
        <taxon>IRL clade</taxon>
        <taxon>Trifolieae</taxon>
        <taxon>Medicago</taxon>
    </lineage>
</organism>
<evidence type="ECO:0000256" key="1">
    <source>
        <dbReference type="SAM" id="Phobius"/>
    </source>
</evidence>
<dbReference type="EMBL" id="PSQE01000005">
    <property type="protein sequence ID" value="RHN54235.1"/>
    <property type="molecule type" value="Genomic_DNA"/>
</dbReference>
<evidence type="ECO:0008006" key="4">
    <source>
        <dbReference type="Google" id="ProtNLM"/>
    </source>
</evidence>
<keyword evidence="1" id="KW-0812">Transmembrane</keyword>
<keyword evidence="1" id="KW-1133">Transmembrane helix</keyword>
<sequence length="111" mass="13156">MKQYLFGLGYKFKLFTHMQKKKSRKNEPIFFYFIFMGVFVWEIKNIFLDSRPARLLYQRSWAAQMRVSVTDIRAGIHHSVAVACQSMFYAELIDLREGVNLDQQGLLLIQQ</sequence>
<dbReference type="AlphaFoldDB" id="A0A396HS60"/>
<name>A0A396HS60_MEDTR</name>
<evidence type="ECO:0000313" key="2">
    <source>
        <dbReference type="EMBL" id="RHN54235.1"/>
    </source>
</evidence>
<feature type="transmembrane region" description="Helical" evidence="1">
    <location>
        <begin position="29"/>
        <end position="48"/>
    </location>
</feature>
<accession>A0A396HS60</accession>
<keyword evidence="1" id="KW-0472">Membrane</keyword>
<comment type="caution">
    <text evidence="2">The sequence shown here is derived from an EMBL/GenBank/DDBJ whole genome shotgun (WGS) entry which is preliminary data.</text>
</comment>
<gene>
    <name evidence="2" type="ORF">MtrunA17_Chr5g0404501</name>
</gene>
<dbReference type="Proteomes" id="UP000265566">
    <property type="component" value="Chromosome 5"/>
</dbReference>
<protein>
    <recommendedName>
        <fullName evidence="4">Transmembrane protein</fullName>
    </recommendedName>
</protein>